<sequence>MKKILRYTVWMAAFAGWALLLAACSSGENGCMDEVQPDTPTATLILHTALLDKTRAVDISADNSVEYMYTLRIVVLHADGSVEHNVYVDFGNFPQTECFRILEVTRNETKKIYLIANEESVSSELHGKLETLTVGDNTFRSIVDELYFTPDYRNPIPMSSVYDVPVNAESLVERQFYLVRAATKFAFHFTNERENAVSVDAITISGIVGKTYLIPHKKEKEMFFEDEQFFWIDWMKKVADESQKHPEDVTLADRRGWIQDYDIPSGQTHEAVIVRFPTLVPGLTYHVNEAPTPGEKMFPVFYLPESKSLKDGTQEYGEQVYTMTLHLTEKNLEGETGTSEEKEVLFTRLFPNLKALFRNTHILVDVTFWEEGVKVDVIPYSEVVLNPDFGL</sequence>
<proteinExistence type="predicted"/>
<evidence type="ECO:0000313" key="3">
    <source>
        <dbReference type="Proteomes" id="UP000600600"/>
    </source>
</evidence>
<keyword evidence="1" id="KW-0732">Signal</keyword>
<feature type="chain" id="PRO_5046186446" description="Major fimbrial subunit protein N-terminal domain-containing protein" evidence="1">
    <location>
        <begin position="23"/>
        <end position="391"/>
    </location>
</feature>
<gene>
    <name evidence="2" type="ORF">H8S67_17170</name>
</gene>
<comment type="caution">
    <text evidence="2">The sequence shown here is derived from an EMBL/GenBank/DDBJ whole genome shotgun (WGS) entry which is preliminary data.</text>
</comment>
<name>A0ABR7CEZ9_9BACE</name>
<accession>A0ABR7CEZ9</accession>
<evidence type="ECO:0000313" key="2">
    <source>
        <dbReference type="EMBL" id="MBC5606385.1"/>
    </source>
</evidence>
<evidence type="ECO:0000256" key="1">
    <source>
        <dbReference type="SAM" id="SignalP"/>
    </source>
</evidence>
<reference evidence="2 3" key="1">
    <citation type="submission" date="2020-08" db="EMBL/GenBank/DDBJ databases">
        <title>Genome public.</title>
        <authorList>
            <person name="Liu C."/>
            <person name="Sun Q."/>
        </authorList>
    </citation>
    <scope>NUCLEOTIDE SEQUENCE [LARGE SCALE GENOMIC DNA]</scope>
    <source>
        <strain evidence="2 3">M27</strain>
    </source>
</reference>
<evidence type="ECO:0008006" key="4">
    <source>
        <dbReference type="Google" id="ProtNLM"/>
    </source>
</evidence>
<feature type="signal peptide" evidence="1">
    <location>
        <begin position="1"/>
        <end position="22"/>
    </location>
</feature>
<dbReference type="EMBL" id="JACOOE010000009">
    <property type="protein sequence ID" value="MBC5606385.1"/>
    <property type="molecule type" value="Genomic_DNA"/>
</dbReference>
<protein>
    <recommendedName>
        <fullName evidence="4">Major fimbrial subunit protein N-terminal domain-containing protein</fullName>
    </recommendedName>
</protein>
<dbReference type="RefSeq" id="WP_186968144.1">
    <property type="nucleotide sequence ID" value="NZ_JACOOE010000009.1"/>
</dbReference>
<dbReference type="Proteomes" id="UP000600600">
    <property type="component" value="Unassembled WGS sequence"/>
</dbReference>
<keyword evidence="3" id="KW-1185">Reference proteome</keyword>
<dbReference type="PROSITE" id="PS51257">
    <property type="entry name" value="PROKAR_LIPOPROTEIN"/>
    <property type="match status" value="1"/>
</dbReference>
<organism evidence="2 3">
    <name type="scientific">Bacteroides difficilis</name>
    <dbReference type="NCBI Taxonomy" id="2763021"/>
    <lineage>
        <taxon>Bacteria</taxon>
        <taxon>Pseudomonadati</taxon>
        <taxon>Bacteroidota</taxon>
        <taxon>Bacteroidia</taxon>
        <taxon>Bacteroidales</taxon>
        <taxon>Bacteroidaceae</taxon>
        <taxon>Bacteroides</taxon>
    </lineage>
</organism>